<gene>
    <name evidence="9" type="ORF">D1614_18825</name>
</gene>
<dbReference type="Pfam" id="PF14322">
    <property type="entry name" value="SusD-like_3"/>
    <property type="match status" value="1"/>
</dbReference>
<evidence type="ECO:0000256" key="2">
    <source>
        <dbReference type="ARBA" id="ARBA00006275"/>
    </source>
</evidence>
<dbReference type="RefSeq" id="WP_119439531.1">
    <property type="nucleotide sequence ID" value="NZ_QWGR01000014.1"/>
</dbReference>
<comment type="caution">
    <text evidence="9">The sequence shown here is derived from an EMBL/GenBank/DDBJ whole genome shotgun (WGS) entry which is preliminary data.</text>
</comment>
<evidence type="ECO:0000256" key="3">
    <source>
        <dbReference type="ARBA" id="ARBA00022729"/>
    </source>
</evidence>
<sequence>MKIYNKILMILVAGAMLFTAACTDLEIEVQSQYTSDNFPTTAEDYEALTGPIYTTFNPAMGRYYWQTQTLSSDEMIMPAKNGGWYDGGRYQQFHNHTWNGDNAMIVDIWDYGFQSVSATNRVLSILESAPEGEQKDRGIAEVRTMRAFYMYLMTDNFGAIPIVDKWGGDKVYDRSPRSEVVEFIEQELIESIPYLNKNIGSNTYSRPTYYMANALLAKLYINWEVYTGETKWDEAVSACDAVIKDGVFELDDDYMSMFSYDNGPQIKDFIYAMPFDGERIQGMYHARFWLHKKQRNRFELPFNPSGPLRCVPEFYNKFNLAGDERNNMWLTGPQYELDGSPLIIPTTNKGLNSDYDGPEPDAEVLYHLTFTQDWEFKDYEIFDIGDDELKRAYGYRCIKFYPDKTSSSRNQSNDVPVFRYADVLLMKAEAILRGAKATLGDSPVSLMNQIRNRVEAPEVASVTLEELLDERAREFYSENWRRNDLIRFGKFGDAWGWKSAYNDVNKIIFPVPNVELDINPHWSQNPGY</sequence>
<reference evidence="9 10" key="1">
    <citation type="submission" date="2018-08" db="EMBL/GenBank/DDBJ databases">
        <title>Pallidiluteibacterium maritimus gen. nov., sp. nov., isolated from coastal sediment.</title>
        <authorList>
            <person name="Zhou L.Y."/>
        </authorList>
    </citation>
    <scope>NUCLEOTIDE SEQUENCE [LARGE SCALE GENOMIC DNA]</scope>
    <source>
        <strain evidence="9 10">XSD2</strain>
    </source>
</reference>
<dbReference type="GO" id="GO:0009279">
    <property type="term" value="C:cell outer membrane"/>
    <property type="evidence" value="ECO:0007669"/>
    <property type="project" value="UniProtKB-SubCell"/>
</dbReference>
<comment type="subcellular location">
    <subcellularLocation>
        <location evidence="1">Cell outer membrane</location>
    </subcellularLocation>
</comment>
<dbReference type="Gene3D" id="1.25.40.390">
    <property type="match status" value="1"/>
</dbReference>
<evidence type="ECO:0000313" key="9">
    <source>
        <dbReference type="EMBL" id="RIJ46465.1"/>
    </source>
</evidence>
<protein>
    <submittedName>
        <fullName evidence="9">RagB/SusD family nutrient uptake outer membrane protein</fullName>
    </submittedName>
</protein>
<feature type="domain" description="SusD-like N-terminal" evidence="8">
    <location>
        <begin position="46"/>
        <end position="220"/>
    </location>
</feature>
<name>A0A399SWF1_9BACT</name>
<keyword evidence="10" id="KW-1185">Reference proteome</keyword>
<evidence type="ECO:0000256" key="1">
    <source>
        <dbReference type="ARBA" id="ARBA00004442"/>
    </source>
</evidence>
<dbReference type="Proteomes" id="UP000265926">
    <property type="component" value="Unassembled WGS sequence"/>
</dbReference>
<keyword evidence="5" id="KW-0998">Cell outer membrane</keyword>
<evidence type="ECO:0000256" key="6">
    <source>
        <dbReference type="SAM" id="SignalP"/>
    </source>
</evidence>
<feature type="signal peptide" evidence="6">
    <location>
        <begin position="1"/>
        <end position="21"/>
    </location>
</feature>
<dbReference type="InterPro" id="IPR033985">
    <property type="entry name" value="SusD-like_N"/>
</dbReference>
<evidence type="ECO:0000259" key="8">
    <source>
        <dbReference type="Pfam" id="PF14322"/>
    </source>
</evidence>
<dbReference type="EMBL" id="QWGR01000014">
    <property type="protein sequence ID" value="RIJ46465.1"/>
    <property type="molecule type" value="Genomic_DNA"/>
</dbReference>
<evidence type="ECO:0000259" key="7">
    <source>
        <dbReference type="Pfam" id="PF07980"/>
    </source>
</evidence>
<evidence type="ECO:0000256" key="4">
    <source>
        <dbReference type="ARBA" id="ARBA00023136"/>
    </source>
</evidence>
<organism evidence="9 10">
    <name type="scientific">Maribellus luteus</name>
    <dbReference type="NCBI Taxonomy" id="2305463"/>
    <lineage>
        <taxon>Bacteria</taxon>
        <taxon>Pseudomonadati</taxon>
        <taxon>Bacteroidota</taxon>
        <taxon>Bacteroidia</taxon>
        <taxon>Marinilabiliales</taxon>
        <taxon>Prolixibacteraceae</taxon>
        <taxon>Maribellus</taxon>
    </lineage>
</organism>
<accession>A0A399SWF1</accession>
<feature type="domain" description="RagB/SusD" evidence="7">
    <location>
        <begin position="390"/>
        <end position="528"/>
    </location>
</feature>
<dbReference type="InterPro" id="IPR012944">
    <property type="entry name" value="SusD_RagB_dom"/>
</dbReference>
<evidence type="ECO:0000256" key="5">
    <source>
        <dbReference type="ARBA" id="ARBA00023237"/>
    </source>
</evidence>
<dbReference type="Pfam" id="PF07980">
    <property type="entry name" value="SusD_RagB"/>
    <property type="match status" value="1"/>
</dbReference>
<proteinExistence type="inferred from homology"/>
<dbReference type="PROSITE" id="PS51257">
    <property type="entry name" value="PROKAR_LIPOPROTEIN"/>
    <property type="match status" value="1"/>
</dbReference>
<keyword evidence="4" id="KW-0472">Membrane</keyword>
<feature type="chain" id="PRO_5017258658" evidence="6">
    <location>
        <begin position="22"/>
        <end position="528"/>
    </location>
</feature>
<dbReference type="SUPFAM" id="SSF48452">
    <property type="entry name" value="TPR-like"/>
    <property type="match status" value="1"/>
</dbReference>
<dbReference type="AlphaFoldDB" id="A0A399SWF1"/>
<comment type="similarity">
    <text evidence="2">Belongs to the SusD family.</text>
</comment>
<keyword evidence="3 6" id="KW-0732">Signal</keyword>
<dbReference type="InterPro" id="IPR011990">
    <property type="entry name" value="TPR-like_helical_dom_sf"/>
</dbReference>
<evidence type="ECO:0000313" key="10">
    <source>
        <dbReference type="Proteomes" id="UP000265926"/>
    </source>
</evidence>
<dbReference type="OrthoDB" id="5694214at2"/>